<dbReference type="PIRSF" id="PIRSF020818">
    <property type="entry name" value="PHB_depoly_PhaZ"/>
    <property type="match status" value="1"/>
</dbReference>
<evidence type="ECO:0000313" key="2">
    <source>
        <dbReference type="EMBL" id="HGC41690.1"/>
    </source>
</evidence>
<evidence type="ECO:0000259" key="1">
    <source>
        <dbReference type="Pfam" id="PF06850"/>
    </source>
</evidence>
<gene>
    <name evidence="2" type="primary">phaZ</name>
    <name evidence="2" type="ORF">ENY07_00460</name>
</gene>
<dbReference type="InterPro" id="IPR009656">
    <property type="entry name" value="PHB_depo_C"/>
</dbReference>
<comment type="caution">
    <text evidence="2">The sequence shown here is derived from an EMBL/GenBank/DDBJ whole genome shotgun (WGS) entry which is preliminary data.</text>
</comment>
<dbReference type="AlphaFoldDB" id="A0A8J4H6E9"/>
<dbReference type="EMBL" id="DTQM01000008">
    <property type="protein sequence ID" value="HGC41690.1"/>
    <property type="molecule type" value="Genomic_DNA"/>
</dbReference>
<dbReference type="PANTHER" id="PTHR36837:SF4">
    <property type="entry name" value="BLR0908 PROTEIN"/>
    <property type="match status" value="1"/>
</dbReference>
<proteinExistence type="predicted"/>
<dbReference type="PANTHER" id="PTHR36837">
    <property type="entry name" value="POLY(3-HYDROXYALKANOATE) POLYMERASE SUBUNIT PHAC"/>
    <property type="match status" value="1"/>
</dbReference>
<sequence length="406" mass="45392">MLYPLYHLHADALAHWRVLARGASSLLRPFAGAWPASLPLGFLAGAFDLLGHTETTHARPHFGIKTTRLAGESVAIIEEEIRRTPFGVLLHFRKEIPAPQPRVLIIAPMSGHFATLLRNTVEALLPEHDVYITDWVNARDVPLAAGSFGFSSFIDHVIDFITAIGPGAHVIAVCQPAVPAFAAVAAMAEDAHIALPRSLTLMAGPIDTRVNPTRVNDLARSRPLEWFEKNVIARVPWRHRGAGRRVYPGFMQLAAFVSMNLERHVTAHWRQWRNVALGELGKAEAHRKFYGEYLAVMDLPAEFYLETVHHVFQQHLLPQGRLTWHGRPIRPHAIRTTALLAVEAERDDVCGIGQTRAALDLCTNLPRERKKYHLQSGIGHYGVFSGRRWSSEIYPEIRAMIAATDR</sequence>
<name>A0A8J4H6E9_9PROT</name>
<protein>
    <submittedName>
        <fullName evidence="2">Polyhydroxyalkanoate depolymerase</fullName>
    </submittedName>
</protein>
<dbReference type="InterPro" id="IPR029058">
    <property type="entry name" value="AB_hydrolase_fold"/>
</dbReference>
<organism evidence="2">
    <name type="scientific">Acidicaldus sp</name>
    <dbReference type="NCBI Taxonomy" id="1872105"/>
    <lineage>
        <taxon>Bacteria</taxon>
        <taxon>Pseudomonadati</taxon>
        <taxon>Pseudomonadota</taxon>
        <taxon>Alphaproteobacteria</taxon>
        <taxon>Acetobacterales</taxon>
        <taxon>Acetobacteraceae</taxon>
        <taxon>Acidicaldus</taxon>
    </lineage>
</organism>
<dbReference type="NCBIfam" id="TIGR01849">
    <property type="entry name" value="PHB_depoly_PhaZ"/>
    <property type="match status" value="1"/>
</dbReference>
<dbReference type="SUPFAM" id="SSF53474">
    <property type="entry name" value="alpha/beta-Hydrolases"/>
    <property type="match status" value="1"/>
</dbReference>
<dbReference type="InterPro" id="IPR010915">
    <property type="entry name" value="PHB_depoly_PhaZ"/>
</dbReference>
<reference evidence="2" key="1">
    <citation type="journal article" date="2020" name="mSystems">
        <title>Genome- and Community-Level Interaction Insights into Carbon Utilization and Element Cycling Functions of Hydrothermarchaeota in Hydrothermal Sediment.</title>
        <authorList>
            <person name="Zhou Z."/>
            <person name="Liu Y."/>
            <person name="Xu W."/>
            <person name="Pan J."/>
            <person name="Luo Z.H."/>
            <person name="Li M."/>
        </authorList>
    </citation>
    <scope>NUCLEOTIDE SEQUENCE</scope>
    <source>
        <strain evidence="2">SpSt-997</strain>
    </source>
</reference>
<feature type="domain" description="PHB de-polymerase C-terminal" evidence="1">
    <location>
        <begin position="203"/>
        <end position="404"/>
    </location>
</feature>
<accession>A0A8J4H6E9</accession>
<dbReference type="Pfam" id="PF06850">
    <property type="entry name" value="PHB_depo_C"/>
    <property type="match status" value="1"/>
</dbReference>
<dbReference type="InterPro" id="IPR051321">
    <property type="entry name" value="PHA/PHB_synthase"/>
</dbReference>